<dbReference type="EMBL" id="AEWX01000018">
    <property type="protein sequence ID" value="EGC20091.1"/>
    <property type="molecule type" value="Genomic_DNA"/>
</dbReference>
<protein>
    <recommendedName>
        <fullName evidence="1">DUF4325 domain-containing protein</fullName>
    </recommendedName>
</protein>
<name>F0F6W4_9BACT</name>
<dbReference type="AlphaFoldDB" id="F0F6W4"/>
<sequence length="93" mass="10380">MCIVNVRDILISHANLPDAGAKFYKIIVCAITSGDKVVADMDGVSSLPSIFLNVSLGKIIDEYDMDTLKQHVSFSNITRSQAERLKDYLIRYN</sequence>
<gene>
    <name evidence="2" type="ORF">HMPREF9141_1331</name>
</gene>
<organism evidence="2 3">
    <name type="scientific">Prevotella multiformis DSM 16608</name>
    <dbReference type="NCBI Taxonomy" id="888743"/>
    <lineage>
        <taxon>Bacteria</taxon>
        <taxon>Pseudomonadati</taxon>
        <taxon>Bacteroidota</taxon>
        <taxon>Bacteroidia</taxon>
        <taxon>Bacteroidales</taxon>
        <taxon>Prevotellaceae</taxon>
        <taxon>Prevotella</taxon>
    </lineage>
</organism>
<dbReference type="OrthoDB" id="1073035at2"/>
<dbReference type="RefSeq" id="WP_007368858.1">
    <property type="nucleotide sequence ID" value="NZ_GL872283.1"/>
</dbReference>
<reference evidence="2 3" key="1">
    <citation type="submission" date="2011-01" db="EMBL/GenBank/DDBJ databases">
        <authorList>
            <person name="Muzny D."/>
            <person name="Qin X."/>
            <person name="Deng J."/>
            <person name="Jiang H."/>
            <person name="Liu Y."/>
            <person name="Qu J."/>
            <person name="Song X.-Z."/>
            <person name="Zhang L."/>
            <person name="Thornton R."/>
            <person name="Coyle M."/>
            <person name="Francisco L."/>
            <person name="Jackson L."/>
            <person name="Javaid M."/>
            <person name="Korchina V."/>
            <person name="Kovar C."/>
            <person name="Mata R."/>
            <person name="Mathew T."/>
            <person name="Ngo R."/>
            <person name="Nguyen L."/>
            <person name="Nguyen N."/>
            <person name="Okwuonu G."/>
            <person name="Ongeri F."/>
            <person name="Pham C."/>
            <person name="Simmons D."/>
            <person name="Wilczek-Boney K."/>
            <person name="Hale W."/>
            <person name="Jakkamsetti A."/>
            <person name="Pham P."/>
            <person name="Ruth R."/>
            <person name="San Lucas F."/>
            <person name="Warren J."/>
            <person name="Zhang J."/>
            <person name="Zhao Z."/>
            <person name="Zhou C."/>
            <person name="Zhu D."/>
            <person name="Lee S."/>
            <person name="Bess C."/>
            <person name="Blankenburg K."/>
            <person name="Forbes L."/>
            <person name="Fu Q."/>
            <person name="Gubbala S."/>
            <person name="Hirani K."/>
            <person name="Jayaseelan J.C."/>
            <person name="Lara F."/>
            <person name="Munidasa M."/>
            <person name="Palculict T."/>
            <person name="Patil S."/>
            <person name="Pu L.-L."/>
            <person name="Saada N."/>
            <person name="Tang L."/>
            <person name="Weissenberger G."/>
            <person name="Zhu Y."/>
            <person name="Hemphill L."/>
            <person name="Shang Y."/>
            <person name="Youmans B."/>
            <person name="Ayvaz T."/>
            <person name="Ross M."/>
            <person name="Santibanez J."/>
            <person name="Aqrawi P."/>
            <person name="Gross S."/>
            <person name="Joshi V."/>
            <person name="Fowler G."/>
            <person name="Nazareth L."/>
            <person name="Reid J."/>
            <person name="Worley K."/>
            <person name="Petrosino J."/>
            <person name="Highlander S."/>
            <person name="Gibbs R."/>
        </authorList>
    </citation>
    <scope>NUCLEOTIDE SEQUENCE [LARGE SCALE GENOMIC DNA]</scope>
    <source>
        <strain evidence="2 3">DSM 16608</strain>
    </source>
</reference>
<dbReference type="HOGENOM" id="CLU_2396924_0_0_10"/>
<evidence type="ECO:0000313" key="3">
    <source>
        <dbReference type="Proteomes" id="UP000005697"/>
    </source>
</evidence>
<comment type="caution">
    <text evidence="2">The sequence shown here is derived from an EMBL/GenBank/DDBJ whole genome shotgun (WGS) entry which is preliminary data.</text>
</comment>
<dbReference type="Pfam" id="PF14213">
    <property type="entry name" value="DUF4325"/>
    <property type="match status" value="1"/>
</dbReference>
<keyword evidence="3" id="KW-1185">Reference proteome</keyword>
<dbReference type="InterPro" id="IPR025474">
    <property type="entry name" value="DUF4325"/>
</dbReference>
<dbReference type="Proteomes" id="UP000005697">
    <property type="component" value="Unassembled WGS sequence"/>
</dbReference>
<feature type="domain" description="DUF4325" evidence="1">
    <location>
        <begin position="19"/>
        <end position="79"/>
    </location>
</feature>
<accession>F0F6W4</accession>
<evidence type="ECO:0000313" key="2">
    <source>
        <dbReference type="EMBL" id="EGC20091.1"/>
    </source>
</evidence>
<dbReference type="eggNOG" id="ENOG502ZTC8">
    <property type="taxonomic scope" value="Bacteria"/>
</dbReference>
<proteinExistence type="predicted"/>
<evidence type="ECO:0000259" key="1">
    <source>
        <dbReference type="Pfam" id="PF14213"/>
    </source>
</evidence>